<evidence type="ECO:0000256" key="12">
    <source>
        <dbReference type="RuleBase" id="RU000611"/>
    </source>
</evidence>
<comment type="cofactor">
    <cofactor evidence="11 12">
        <name>Zn(2+)</name>
        <dbReference type="ChEBI" id="CHEBI:29105"/>
    </cofactor>
    <text evidence="11 12">Binds 1 zinc ion per subunit.</text>
</comment>
<evidence type="ECO:0000256" key="8">
    <source>
        <dbReference type="ARBA" id="ARBA00022833"/>
    </source>
</evidence>
<dbReference type="PANTHER" id="PTHR10309">
    <property type="entry name" value="MANNOSE-6-PHOSPHATE ISOMERASE"/>
    <property type="match status" value="1"/>
</dbReference>
<dbReference type="Pfam" id="PF20511">
    <property type="entry name" value="PMI_typeI_cat"/>
    <property type="match status" value="1"/>
</dbReference>
<sequence>MSKPAVYKLKCAVQNYDWGKIGSESKVAQFAQISKDFEIQLDKPYAELWMGTHPNGPSVLAEQSSISLKEKIESNPSELLTSEISKIYKNDLPFLFKVLSVRIALSIQAHPDKKLGKELFEKFPKIYKDPNHKPEMAIAITEFEALFGFRPLEEIKSLLNEYPEFTELIGNEISSHFLQIVNGREVSQLTEDIELNKSALRELFTKVMTTNELSVSQQVDKLIKRLKSNNHSPLVKGSVPELLIRLNDQFPGDVGIFCVLLLNYIKLDPGQAIFLGANEPHAYLSGDIVECMAASDNVIRAGLTPKFKDVNVLTDMLTYRYGSAESQLLAPIPYNNNKLTVLYDPPIEEFSVSMTQINSLDKKEVFDGIPGPSVIIVTNGKGTLKVNNLLESLEPGSVFFIGANVPITIEAEVDGSNKLDLFRAFCTLK</sequence>
<evidence type="ECO:0000256" key="1">
    <source>
        <dbReference type="ARBA" id="ARBA00000757"/>
    </source>
</evidence>
<evidence type="ECO:0000256" key="14">
    <source>
        <dbReference type="RuleBase" id="RU004248"/>
    </source>
</evidence>
<dbReference type="InterPro" id="IPR014710">
    <property type="entry name" value="RmlC-like_jellyroll"/>
</dbReference>
<evidence type="ECO:0000256" key="9">
    <source>
        <dbReference type="ARBA" id="ARBA00023235"/>
    </source>
</evidence>
<dbReference type="InterPro" id="IPR046458">
    <property type="entry name" value="PMI_typeI_hel"/>
</dbReference>
<evidence type="ECO:0000256" key="10">
    <source>
        <dbReference type="PIRSR" id="PIRSR001480-1"/>
    </source>
</evidence>
<dbReference type="PROSITE" id="PS00965">
    <property type="entry name" value="PMI_I_1"/>
    <property type="match status" value="1"/>
</dbReference>
<accession>A0A015IMS9</accession>
<dbReference type="PANTHER" id="PTHR10309:SF0">
    <property type="entry name" value="MANNOSE-6-PHOSPHATE ISOMERASE"/>
    <property type="match status" value="1"/>
</dbReference>
<comment type="pathway">
    <text evidence="3 14">Nucleotide-sugar biosynthesis; GDP-alpha-D-mannose biosynthesis; alpha-D-mannose 1-phosphate from D-fructose 6-phosphate: step 1/2.</text>
</comment>
<feature type="binding site" evidence="11">
    <location>
        <position position="110"/>
    </location>
    <ligand>
        <name>Zn(2+)</name>
        <dbReference type="ChEBI" id="CHEBI:29105"/>
    </ligand>
</feature>
<dbReference type="PRINTS" id="PR00714">
    <property type="entry name" value="MAN6PISMRASE"/>
</dbReference>
<evidence type="ECO:0000256" key="11">
    <source>
        <dbReference type="PIRSR" id="PIRSR001480-2"/>
    </source>
</evidence>
<dbReference type="Pfam" id="PF20512">
    <property type="entry name" value="PMI_typeI_hel"/>
    <property type="match status" value="1"/>
</dbReference>
<comment type="similarity">
    <text evidence="4 13">Belongs to the mannose-6-phosphate isomerase type 1 family.</text>
</comment>
<keyword evidence="19" id="KW-1185">Reference proteome</keyword>
<evidence type="ECO:0000256" key="5">
    <source>
        <dbReference type="ARBA" id="ARBA00011956"/>
    </source>
</evidence>
<dbReference type="GO" id="GO:0005975">
    <property type="term" value="P:carbohydrate metabolic process"/>
    <property type="evidence" value="ECO:0007669"/>
    <property type="project" value="InterPro"/>
</dbReference>
<dbReference type="InterPro" id="IPR016305">
    <property type="entry name" value="Mannose-6-P_Isomerase"/>
</dbReference>
<evidence type="ECO:0000256" key="4">
    <source>
        <dbReference type="ARBA" id="ARBA00010772"/>
    </source>
</evidence>
<dbReference type="AlphaFoldDB" id="A0A015IMS9"/>
<dbReference type="InterPro" id="IPR046456">
    <property type="entry name" value="PMI_typeI_C"/>
</dbReference>
<evidence type="ECO:0000256" key="7">
    <source>
        <dbReference type="ARBA" id="ARBA00022723"/>
    </source>
</evidence>
<evidence type="ECO:0000259" key="15">
    <source>
        <dbReference type="Pfam" id="PF01238"/>
    </source>
</evidence>
<feature type="binding site" evidence="11">
    <location>
        <position position="108"/>
    </location>
    <ligand>
        <name>Zn(2+)</name>
        <dbReference type="ChEBI" id="CHEBI:29105"/>
    </ligand>
</feature>
<dbReference type="GO" id="GO:0008270">
    <property type="term" value="F:zinc ion binding"/>
    <property type="evidence" value="ECO:0007669"/>
    <property type="project" value="InterPro"/>
</dbReference>
<dbReference type="EMBL" id="JEMT01026744">
    <property type="protein sequence ID" value="EXX58512.1"/>
    <property type="molecule type" value="Genomic_DNA"/>
</dbReference>
<gene>
    <name evidence="18" type="ORF">RirG_197270</name>
</gene>
<evidence type="ECO:0000313" key="18">
    <source>
        <dbReference type="EMBL" id="EXX58512.1"/>
    </source>
</evidence>
<organism evidence="18 19">
    <name type="scientific">Rhizophagus irregularis (strain DAOM 197198w)</name>
    <name type="common">Glomus intraradices</name>
    <dbReference type="NCBI Taxonomy" id="1432141"/>
    <lineage>
        <taxon>Eukaryota</taxon>
        <taxon>Fungi</taxon>
        <taxon>Fungi incertae sedis</taxon>
        <taxon>Mucoromycota</taxon>
        <taxon>Glomeromycotina</taxon>
        <taxon>Glomeromycetes</taxon>
        <taxon>Glomerales</taxon>
        <taxon>Glomeraceae</taxon>
        <taxon>Rhizophagus</taxon>
    </lineage>
</organism>
<evidence type="ECO:0000256" key="13">
    <source>
        <dbReference type="RuleBase" id="RU004189"/>
    </source>
</evidence>
<evidence type="ECO:0000259" key="16">
    <source>
        <dbReference type="Pfam" id="PF20511"/>
    </source>
</evidence>
<dbReference type="OrthoDB" id="6605218at2759"/>
<dbReference type="InterPro" id="IPR011051">
    <property type="entry name" value="RmlC_Cupin_sf"/>
</dbReference>
<keyword evidence="7 11" id="KW-0479">Metal-binding</keyword>
<dbReference type="HOGENOM" id="CLU_026967_0_0_1"/>
<feature type="binding site" evidence="11">
    <location>
        <position position="281"/>
    </location>
    <ligand>
        <name>Zn(2+)</name>
        <dbReference type="ChEBI" id="CHEBI:29105"/>
    </ligand>
</feature>
<dbReference type="GO" id="GO:0004476">
    <property type="term" value="F:mannose-6-phosphate isomerase activity"/>
    <property type="evidence" value="ECO:0007669"/>
    <property type="project" value="UniProtKB-EC"/>
</dbReference>
<evidence type="ECO:0000259" key="17">
    <source>
        <dbReference type="Pfam" id="PF20512"/>
    </source>
</evidence>
<dbReference type="PROSITE" id="PS00966">
    <property type="entry name" value="PMI_I_2"/>
    <property type="match status" value="1"/>
</dbReference>
<feature type="domain" description="Phosphomannose isomerase type I catalytic" evidence="16">
    <location>
        <begin position="6"/>
        <end position="152"/>
    </location>
</feature>
<dbReference type="Gene3D" id="2.60.120.10">
    <property type="entry name" value="Jelly Rolls"/>
    <property type="match status" value="2"/>
</dbReference>
<dbReference type="UniPathway" id="UPA00126">
    <property type="reaction ID" value="UER00423"/>
</dbReference>
<dbReference type="Proteomes" id="UP000022910">
    <property type="component" value="Unassembled WGS sequence"/>
</dbReference>
<reference evidence="18 19" key="1">
    <citation type="submission" date="2014-02" db="EMBL/GenBank/DDBJ databases">
        <title>Single nucleus genome sequencing reveals high similarity among nuclei of an endomycorrhizal fungus.</title>
        <authorList>
            <person name="Lin K."/>
            <person name="Geurts R."/>
            <person name="Zhang Z."/>
            <person name="Limpens E."/>
            <person name="Saunders D.G."/>
            <person name="Mu D."/>
            <person name="Pang E."/>
            <person name="Cao H."/>
            <person name="Cha H."/>
            <person name="Lin T."/>
            <person name="Zhou Q."/>
            <person name="Shang Y."/>
            <person name="Li Y."/>
            <person name="Ivanov S."/>
            <person name="Sharma T."/>
            <person name="Velzen R.V."/>
            <person name="Ruijter N.D."/>
            <person name="Aanen D.K."/>
            <person name="Win J."/>
            <person name="Kamoun S."/>
            <person name="Bisseling T."/>
            <person name="Huang S."/>
        </authorList>
    </citation>
    <scope>NUCLEOTIDE SEQUENCE [LARGE SCALE GENOMIC DNA]</scope>
    <source>
        <strain evidence="19">DAOM197198w</strain>
    </source>
</reference>
<keyword evidence="8 11" id="KW-0862">Zinc</keyword>
<dbReference type="InterPro" id="IPR018050">
    <property type="entry name" value="Pmannose_isomerase-type1_CS"/>
</dbReference>
<dbReference type="FunFam" id="1.10.441.10:FF:000001">
    <property type="entry name" value="Mannose-6-phosphate isomerase"/>
    <property type="match status" value="1"/>
</dbReference>
<dbReference type="EC" id="5.3.1.8" evidence="5 12"/>
<dbReference type="SMR" id="A0A015IMS9"/>
<dbReference type="GO" id="GO:0009298">
    <property type="term" value="P:GDP-mannose biosynthetic process"/>
    <property type="evidence" value="ECO:0007669"/>
    <property type="project" value="UniProtKB-UniPathway"/>
</dbReference>
<dbReference type="Pfam" id="PF01238">
    <property type="entry name" value="PMI_typeI_C"/>
    <property type="match status" value="1"/>
</dbReference>
<dbReference type="InterPro" id="IPR001250">
    <property type="entry name" value="Man6P_Isoase-1"/>
</dbReference>
<dbReference type="SUPFAM" id="SSF51182">
    <property type="entry name" value="RmlC-like cupins"/>
    <property type="match status" value="1"/>
</dbReference>
<dbReference type="PIRSF" id="PIRSF001480">
    <property type="entry name" value="Mannose-6-phosphate_isomerase"/>
    <property type="match status" value="1"/>
</dbReference>
<evidence type="ECO:0000256" key="6">
    <source>
        <dbReference type="ARBA" id="ARBA00018236"/>
    </source>
</evidence>
<evidence type="ECO:0000256" key="2">
    <source>
        <dbReference type="ARBA" id="ARBA00002564"/>
    </source>
</evidence>
<feature type="active site" evidence="10">
    <location>
        <position position="300"/>
    </location>
</feature>
<feature type="domain" description="Phosphomannose isomerase type I helical insertion" evidence="17">
    <location>
        <begin position="168"/>
        <end position="262"/>
    </location>
</feature>
<dbReference type="Gene3D" id="1.10.441.10">
    <property type="entry name" value="Phosphomannose Isomerase, domain 2"/>
    <property type="match status" value="1"/>
</dbReference>
<dbReference type="NCBIfam" id="TIGR00218">
    <property type="entry name" value="manA"/>
    <property type="match status" value="1"/>
</dbReference>
<feature type="domain" description="Phosphomannose isomerase type I C-terminal" evidence="15">
    <location>
        <begin position="341"/>
        <end position="386"/>
    </location>
</feature>
<dbReference type="CDD" id="cd07011">
    <property type="entry name" value="cupin_PMI_type_I_N"/>
    <property type="match status" value="1"/>
</dbReference>
<dbReference type="InterPro" id="IPR046457">
    <property type="entry name" value="PMI_typeI_cat"/>
</dbReference>
<protein>
    <recommendedName>
        <fullName evidence="6 12">Mannose-6-phosphate isomerase</fullName>
        <ecNumber evidence="5 12">5.3.1.8</ecNumber>
    </recommendedName>
</protein>
<dbReference type="OMA" id="DIGLFCG"/>
<comment type="caution">
    <text evidence="18">The sequence shown here is derived from an EMBL/GenBank/DDBJ whole genome shotgun (WGS) entry which is preliminary data.</text>
</comment>
<feature type="binding site" evidence="11">
    <location>
        <position position="135"/>
    </location>
    <ligand>
        <name>Zn(2+)</name>
        <dbReference type="ChEBI" id="CHEBI:29105"/>
    </ligand>
</feature>
<dbReference type="GO" id="GO:0005829">
    <property type="term" value="C:cytosol"/>
    <property type="evidence" value="ECO:0007669"/>
    <property type="project" value="TreeGrafter"/>
</dbReference>
<name>A0A015IMS9_RHIIW</name>
<evidence type="ECO:0000256" key="3">
    <source>
        <dbReference type="ARBA" id="ARBA00004666"/>
    </source>
</evidence>
<proteinExistence type="inferred from homology"/>
<keyword evidence="9 12" id="KW-0413">Isomerase</keyword>
<comment type="function">
    <text evidence="2">Involved in the synthesis of the GDP-mannose and dolichol-phosphate-mannose required for a number of critical mannosyl transfer reactions.</text>
</comment>
<dbReference type="STRING" id="1432141.A0A015IMS9"/>
<comment type="catalytic activity">
    <reaction evidence="1 12">
        <text>D-mannose 6-phosphate = D-fructose 6-phosphate</text>
        <dbReference type="Rhea" id="RHEA:12356"/>
        <dbReference type="ChEBI" id="CHEBI:58735"/>
        <dbReference type="ChEBI" id="CHEBI:61527"/>
        <dbReference type="EC" id="5.3.1.8"/>
    </reaction>
</comment>
<evidence type="ECO:0000313" key="19">
    <source>
        <dbReference type="Proteomes" id="UP000022910"/>
    </source>
</evidence>